<name>A0A915ZIX6_9GLOM</name>
<evidence type="ECO:0000313" key="7">
    <source>
        <dbReference type="Proteomes" id="UP000684084"/>
    </source>
</evidence>
<feature type="transmembrane region" description="Helical" evidence="5">
    <location>
        <begin position="82"/>
        <end position="114"/>
    </location>
</feature>
<protein>
    <recommendedName>
        <fullName evidence="5">PRA1 family protein</fullName>
    </recommendedName>
</protein>
<feature type="transmembrane region" description="Helical" evidence="5">
    <location>
        <begin position="135"/>
        <end position="160"/>
    </location>
</feature>
<accession>A0A915ZIX6</accession>
<dbReference type="InterPro" id="IPR004895">
    <property type="entry name" value="Prenylated_rab_accept_PRA1"/>
</dbReference>
<reference evidence="6" key="1">
    <citation type="submission" date="2020-05" db="EMBL/GenBank/DDBJ databases">
        <authorList>
            <person name="Rincon C."/>
            <person name="Sanders R I."/>
            <person name="Robbins C."/>
            <person name="Chaturvedi A."/>
        </authorList>
    </citation>
    <scope>NUCLEOTIDE SEQUENCE</scope>
    <source>
        <strain evidence="6">CHB12</strain>
    </source>
</reference>
<evidence type="ECO:0000256" key="4">
    <source>
        <dbReference type="ARBA" id="ARBA00023136"/>
    </source>
</evidence>
<proteinExistence type="inferred from homology"/>
<evidence type="ECO:0000256" key="5">
    <source>
        <dbReference type="RuleBase" id="RU363107"/>
    </source>
</evidence>
<dbReference type="Proteomes" id="UP000684084">
    <property type="component" value="Unassembled WGS sequence"/>
</dbReference>
<dbReference type="EMBL" id="CAGKOT010000039">
    <property type="protein sequence ID" value="CAB5378896.1"/>
    <property type="molecule type" value="Genomic_DNA"/>
</dbReference>
<evidence type="ECO:0000313" key="6">
    <source>
        <dbReference type="EMBL" id="CAB5378896.1"/>
    </source>
</evidence>
<evidence type="ECO:0000256" key="1">
    <source>
        <dbReference type="ARBA" id="ARBA00004141"/>
    </source>
</evidence>
<dbReference type="AlphaFoldDB" id="A0A915ZIX6"/>
<dbReference type="GO" id="GO:0005794">
    <property type="term" value="C:Golgi apparatus"/>
    <property type="evidence" value="ECO:0007669"/>
    <property type="project" value="TreeGrafter"/>
</dbReference>
<comment type="subcellular location">
    <subcellularLocation>
        <location evidence="1 5">Membrane</location>
        <topology evidence="1 5">Multi-pass membrane protein</topology>
    </subcellularLocation>
</comment>
<keyword evidence="3 5" id="KW-1133">Transmembrane helix</keyword>
<dbReference type="Pfam" id="PF03208">
    <property type="entry name" value="PRA1"/>
    <property type="match status" value="1"/>
</dbReference>
<dbReference type="PANTHER" id="PTHR19317:SF0">
    <property type="entry name" value="PRENYLATED RAB ACCEPTOR PROTEIN 1"/>
    <property type="match status" value="1"/>
</dbReference>
<organism evidence="6 7">
    <name type="scientific">Rhizophagus irregularis</name>
    <dbReference type="NCBI Taxonomy" id="588596"/>
    <lineage>
        <taxon>Eukaryota</taxon>
        <taxon>Fungi</taxon>
        <taxon>Fungi incertae sedis</taxon>
        <taxon>Mucoromycota</taxon>
        <taxon>Glomeromycotina</taxon>
        <taxon>Glomeromycetes</taxon>
        <taxon>Glomerales</taxon>
        <taxon>Glomeraceae</taxon>
        <taxon>Rhizophagus</taxon>
    </lineage>
</organism>
<keyword evidence="4 5" id="KW-0472">Membrane</keyword>
<evidence type="ECO:0000256" key="3">
    <source>
        <dbReference type="ARBA" id="ARBA00022989"/>
    </source>
</evidence>
<gene>
    <name evidence="6" type="ORF">CHRIB12_LOCUS16416</name>
</gene>
<comment type="caution">
    <text evidence="6">The sequence shown here is derived from an EMBL/GenBank/DDBJ whole genome shotgun (WGS) entry which is preliminary data.</text>
</comment>
<dbReference type="GO" id="GO:0016020">
    <property type="term" value="C:membrane"/>
    <property type="evidence" value="ECO:0007669"/>
    <property type="project" value="UniProtKB-SubCell"/>
</dbReference>
<comment type="similarity">
    <text evidence="5">Belongs to the PRA1 family.</text>
</comment>
<keyword evidence="2 5" id="KW-0812">Transmembrane</keyword>
<dbReference type="VEuPathDB" id="FungiDB:RhiirFUN_018074"/>
<evidence type="ECO:0000256" key="2">
    <source>
        <dbReference type="ARBA" id="ARBA00022692"/>
    </source>
</evidence>
<dbReference type="PANTHER" id="PTHR19317">
    <property type="entry name" value="PRENYLATED RAB ACCEPTOR 1-RELATED"/>
    <property type="match status" value="1"/>
</dbReference>
<dbReference type="OrthoDB" id="63113at2759"/>
<sequence length="189" mass="21286">MSYKKMSNTSIPSFPNMPSMPASFSESLPISPERINRFRSERLGNIRPLNEFFDRDRLSKPKGMGDIAQRLSYNLTHFQSNYIIIILGLLIYCMITNPYLLFAIIFIMFGLHFIRKMPPDQPLVFGQYVLTQKQLYTGLIIISIPLLWISSLGSTIFWIVGASGTLILGHAAFLEPGVDSGFASTADQV</sequence>